<name>A0A150H606_9MICO</name>
<dbReference type="AlphaFoldDB" id="A0A150H606"/>
<dbReference type="SMART" id="SM00507">
    <property type="entry name" value="HNHc"/>
    <property type="match status" value="1"/>
</dbReference>
<dbReference type="Pfam" id="PF02720">
    <property type="entry name" value="DUF222"/>
    <property type="match status" value="1"/>
</dbReference>
<feature type="domain" description="HNH nuclease" evidence="1">
    <location>
        <begin position="356"/>
        <end position="408"/>
    </location>
</feature>
<organism evidence="2 3">
    <name type="scientific">Microbacterium laevaniformans</name>
    <dbReference type="NCBI Taxonomy" id="36807"/>
    <lineage>
        <taxon>Bacteria</taxon>
        <taxon>Bacillati</taxon>
        <taxon>Actinomycetota</taxon>
        <taxon>Actinomycetes</taxon>
        <taxon>Micrococcales</taxon>
        <taxon>Microbacteriaceae</taxon>
        <taxon>Microbacterium</taxon>
    </lineage>
</organism>
<dbReference type="Gene3D" id="1.10.30.50">
    <property type="match status" value="1"/>
</dbReference>
<comment type="caution">
    <text evidence="2">The sequence shown here is derived from an EMBL/GenBank/DDBJ whole genome shotgun (WGS) entry which is preliminary data.</text>
</comment>
<dbReference type="PATRIC" id="fig|36807.3.peg.2726"/>
<dbReference type="InterPro" id="IPR003870">
    <property type="entry name" value="DUF222"/>
</dbReference>
<evidence type="ECO:0000313" key="3">
    <source>
        <dbReference type="Proteomes" id="UP000075357"/>
    </source>
</evidence>
<keyword evidence="3" id="KW-1185">Reference proteome</keyword>
<proteinExistence type="predicted"/>
<reference evidence="2 3" key="1">
    <citation type="submission" date="2016-01" db="EMBL/GenBank/DDBJ databases">
        <title>Draft genome sequences of Microbacterium laevaniformans LCDC 91-0039 and the type strain of Microbacterium hominis LCDC 84-209.</title>
        <authorList>
            <person name="Bernier A.-M."/>
            <person name="Bernard K."/>
        </authorList>
    </citation>
    <scope>NUCLEOTIDE SEQUENCE [LARGE SCALE GENOMIC DNA]</scope>
    <source>
        <strain evidence="2 3">LCDC 91-0039</strain>
    </source>
</reference>
<dbReference type="RefSeq" id="WP_061683748.1">
    <property type="nucleotide sequence ID" value="NZ_LRAD01000057.1"/>
</dbReference>
<evidence type="ECO:0000259" key="1">
    <source>
        <dbReference type="SMART" id="SM00507"/>
    </source>
</evidence>
<dbReference type="CDD" id="cd00085">
    <property type="entry name" value="HNHc"/>
    <property type="match status" value="1"/>
</dbReference>
<accession>A0A150H606</accession>
<gene>
    <name evidence="2" type="ORF">Mlaev_02677</name>
</gene>
<dbReference type="Proteomes" id="UP000075357">
    <property type="component" value="Unassembled WGS sequence"/>
</dbReference>
<dbReference type="InterPro" id="IPR003615">
    <property type="entry name" value="HNH_nuc"/>
</dbReference>
<dbReference type="EMBL" id="LRAD01000057">
    <property type="protein sequence ID" value="KXZ57491.1"/>
    <property type="molecule type" value="Genomic_DNA"/>
</dbReference>
<dbReference type="STRING" id="36807.Mlaev_02677"/>
<sequence>MVTTDPYTARAERAVVGEIVEALVDRRRRIAALQAEEAELLHAAQEFALAQRATPTVDRHAPDDITVRSVAAEIGAATRQSDRTVQTRMDDAATLVTRFPATLTALAEGRISRAHAAVIADAGVRVADDHARAAYEAAALAVAERETAGRLRPAARRLADRLDPAPVEDRHRVACRERRVWVADRDDGIAELGLTGPAHLVHGVFDRLTQLAKAIAGNGRRPVADADPAGEIGAIPDGTIPAAVDAASAPTTGTRRLDEIRVDVALDLLLCGHATAEASNDSIPAADAIRARVQITVPMTTLIADGEEPADLTGYGTIDPALAREIAGSTPGWDRLLISPSTGAVLAVDRYHPSREQLRLLRARDEHCRFPGCRQPLPRCDVDHTIAREHDGPTTVTNLAHLCRRHHTLKHHSAWRVRQRADGTLEWTSPGGRVHDDRPARTLVFEPPPF</sequence>
<protein>
    <recommendedName>
        <fullName evidence="1">HNH nuclease domain-containing protein</fullName>
    </recommendedName>
</protein>
<evidence type="ECO:0000313" key="2">
    <source>
        <dbReference type="EMBL" id="KXZ57491.1"/>
    </source>
</evidence>